<evidence type="ECO:0000313" key="1">
    <source>
        <dbReference type="EMBL" id="KIK96401.1"/>
    </source>
</evidence>
<organism evidence="1 2">
    <name type="scientific">Paxillus rubicundulus Ve08.2h10</name>
    <dbReference type="NCBI Taxonomy" id="930991"/>
    <lineage>
        <taxon>Eukaryota</taxon>
        <taxon>Fungi</taxon>
        <taxon>Dikarya</taxon>
        <taxon>Basidiomycota</taxon>
        <taxon>Agaricomycotina</taxon>
        <taxon>Agaricomycetes</taxon>
        <taxon>Agaricomycetidae</taxon>
        <taxon>Boletales</taxon>
        <taxon>Paxilineae</taxon>
        <taxon>Paxillaceae</taxon>
        <taxon>Paxillus</taxon>
    </lineage>
</organism>
<dbReference type="EMBL" id="KN824988">
    <property type="protein sequence ID" value="KIK96401.1"/>
    <property type="molecule type" value="Genomic_DNA"/>
</dbReference>
<dbReference type="InParanoid" id="A0A0D0E001"/>
<dbReference type="HOGENOM" id="CLU_2513291_0_0_1"/>
<keyword evidence="2" id="KW-1185">Reference proteome</keyword>
<accession>A0A0D0E001</accession>
<name>A0A0D0E001_9AGAM</name>
<dbReference type="Proteomes" id="UP000054538">
    <property type="component" value="Unassembled WGS sequence"/>
</dbReference>
<protein>
    <submittedName>
        <fullName evidence="1">Uncharacterized protein</fullName>
    </submittedName>
</protein>
<evidence type="ECO:0000313" key="2">
    <source>
        <dbReference type="Proteomes" id="UP000054538"/>
    </source>
</evidence>
<reference evidence="2" key="2">
    <citation type="submission" date="2015-01" db="EMBL/GenBank/DDBJ databases">
        <title>Evolutionary Origins and Diversification of the Mycorrhizal Mutualists.</title>
        <authorList>
            <consortium name="DOE Joint Genome Institute"/>
            <consortium name="Mycorrhizal Genomics Consortium"/>
            <person name="Kohler A."/>
            <person name="Kuo A."/>
            <person name="Nagy L.G."/>
            <person name="Floudas D."/>
            <person name="Copeland A."/>
            <person name="Barry K.W."/>
            <person name="Cichocki N."/>
            <person name="Veneault-Fourrey C."/>
            <person name="LaButti K."/>
            <person name="Lindquist E.A."/>
            <person name="Lipzen A."/>
            <person name="Lundell T."/>
            <person name="Morin E."/>
            <person name="Murat C."/>
            <person name="Riley R."/>
            <person name="Ohm R."/>
            <person name="Sun H."/>
            <person name="Tunlid A."/>
            <person name="Henrissat B."/>
            <person name="Grigoriev I.V."/>
            <person name="Hibbett D.S."/>
            <person name="Martin F."/>
        </authorList>
    </citation>
    <scope>NUCLEOTIDE SEQUENCE [LARGE SCALE GENOMIC DNA]</scope>
    <source>
        <strain evidence="2">Ve08.2h10</strain>
    </source>
</reference>
<reference evidence="1 2" key="1">
    <citation type="submission" date="2014-04" db="EMBL/GenBank/DDBJ databases">
        <authorList>
            <consortium name="DOE Joint Genome Institute"/>
            <person name="Kuo A."/>
            <person name="Kohler A."/>
            <person name="Jargeat P."/>
            <person name="Nagy L.G."/>
            <person name="Floudas D."/>
            <person name="Copeland A."/>
            <person name="Barry K.W."/>
            <person name="Cichocki N."/>
            <person name="Veneault-Fourrey C."/>
            <person name="LaButti K."/>
            <person name="Lindquist E.A."/>
            <person name="Lipzen A."/>
            <person name="Lundell T."/>
            <person name="Morin E."/>
            <person name="Murat C."/>
            <person name="Sun H."/>
            <person name="Tunlid A."/>
            <person name="Henrissat B."/>
            <person name="Grigoriev I.V."/>
            <person name="Hibbett D.S."/>
            <person name="Martin F."/>
            <person name="Nordberg H.P."/>
            <person name="Cantor M.N."/>
            <person name="Hua S.X."/>
        </authorList>
    </citation>
    <scope>NUCLEOTIDE SEQUENCE [LARGE SCALE GENOMIC DNA]</scope>
    <source>
        <strain evidence="1 2">Ve08.2h10</strain>
    </source>
</reference>
<gene>
    <name evidence="1" type="ORF">PAXRUDRAFT_310125</name>
</gene>
<sequence length="85" mass="9899">MSVNKQMNNKLVVEHSKEANGQLLYKQCKPMHHLCTPTQEDIDVFEPHQRGSGETMQKALDLDTTHFNQIPRHLEPLNSPWHITR</sequence>
<proteinExistence type="predicted"/>
<dbReference type="AlphaFoldDB" id="A0A0D0E001"/>